<dbReference type="InterPro" id="IPR019308">
    <property type="entry name" value="TMEM214"/>
</dbReference>
<keyword evidence="14" id="KW-1185">Reference proteome</keyword>
<keyword evidence="6" id="KW-0256">Endoplasmic reticulum</keyword>
<reference evidence="13" key="1">
    <citation type="submission" date="2020-03" db="EMBL/GenBank/DDBJ databases">
        <authorList>
            <person name="Weist P."/>
        </authorList>
    </citation>
    <scope>NUCLEOTIDE SEQUENCE</scope>
</reference>
<evidence type="ECO:0000256" key="6">
    <source>
        <dbReference type="ARBA" id="ARBA00022824"/>
    </source>
</evidence>
<comment type="subcellular location">
    <subcellularLocation>
        <location evidence="1">Endoplasmic reticulum membrane</location>
        <topology evidence="1">Multi-pass membrane protein</topology>
    </subcellularLocation>
</comment>
<evidence type="ECO:0000256" key="7">
    <source>
        <dbReference type="ARBA" id="ARBA00022989"/>
    </source>
</evidence>
<gene>
    <name evidence="13" type="ORF">PLEPLA_LOCUS44610</name>
</gene>
<dbReference type="GO" id="GO:0006915">
    <property type="term" value="P:apoptotic process"/>
    <property type="evidence" value="ECO:0007669"/>
    <property type="project" value="UniProtKB-KW"/>
</dbReference>
<evidence type="ECO:0000313" key="13">
    <source>
        <dbReference type="EMBL" id="CAB1456815.1"/>
    </source>
</evidence>
<protein>
    <recommendedName>
        <fullName evidence="15">Transmembrane protein 214</fullName>
    </recommendedName>
</protein>
<keyword evidence="9" id="KW-0325">Glycoprotein</keyword>
<feature type="region of interest" description="Disordered" evidence="11">
    <location>
        <begin position="1"/>
        <end position="40"/>
    </location>
</feature>
<evidence type="ECO:0000256" key="3">
    <source>
        <dbReference type="ARBA" id="ARBA00011720"/>
    </source>
</evidence>
<feature type="transmembrane region" description="Helical" evidence="12">
    <location>
        <begin position="315"/>
        <end position="333"/>
    </location>
</feature>
<feature type="transmembrane region" description="Helical" evidence="12">
    <location>
        <begin position="178"/>
        <end position="202"/>
    </location>
</feature>
<keyword evidence="8 12" id="KW-0472">Membrane</keyword>
<comment type="function">
    <text evidence="10">Critical mediator, in cooperation with CASP4, of endoplasmic reticulum-stress induced apoptosis. Required or the activation of CASP4 following endoplasmic reticulum stress.</text>
</comment>
<keyword evidence="7 12" id="KW-1133">Transmembrane helix</keyword>
<evidence type="ECO:0000256" key="12">
    <source>
        <dbReference type="SAM" id="Phobius"/>
    </source>
</evidence>
<feature type="compositionally biased region" description="Low complexity" evidence="11">
    <location>
        <begin position="19"/>
        <end position="35"/>
    </location>
</feature>
<dbReference type="GO" id="GO:0005789">
    <property type="term" value="C:endoplasmic reticulum membrane"/>
    <property type="evidence" value="ECO:0007669"/>
    <property type="project" value="UniProtKB-SubCell"/>
</dbReference>
<organism evidence="13 14">
    <name type="scientific">Pleuronectes platessa</name>
    <name type="common">European plaice</name>
    <dbReference type="NCBI Taxonomy" id="8262"/>
    <lineage>
        <taxon>Eukaryota</taxon>
        <taxon>Metazoa</taxon>
        <taxon>Chordata</taxon>
        <taxon>Craniata</taxon>
        <taxon>Vertebrata</taxon>
        <taxon>Euteleostomi</taxon>
        <taxon>Actinopterygii</taxon>
        <taxon>Neopterygii</taxon>
        <taxon>Teleostei</taxon>
        <taxon>Neoteleostei</taxon>
        <taxon>Acanthomorphata</taxon>
        <taxon>Carangaria</taxon>
        <taxon>Pleuronectiformes</taxon>
        <taxon>Pleuronectoidei</taxon>
        <taxon>Pleuronectidae</taxon>
        <taxon>Pleuronectes</taxon>
    </lineage>
</organism>
<evidence type="ECO:0000256" key="9">
    <source>
        <dbReference type="ARBA" id="ARBA00023180"/>
    </source>
</evidence>
<evidence type="ECO:0000256" key="4">
    <source>
        <dbReference type="ARBA" id="ARBA00022692"/>
    </source>
</evidence>
<dbReference type="AlphaFoldDB" id="A0A9N7VWB5"/>
<comment type="subunit">
    <text evidence="3">Constitutively interacts with CASP4; required for the localization of procaspase 4 to the ER.</text>
</comment>
<proteinExistence type="inferred from homology"/>
<evidence type="ECO:0000256" key="10">
    <source>
        <dbReference type="ARBA" id="ARBA00024938"/>
    </source>
</evidence>
<evidence type="ECO:0008006" key="15">
    <source>
        <dbReference type="Google" id="ProtNLM"/>
    </source>
</evidence>
<keyword evidence="5" id="KW-0053">Apoptosis</keyword>
<comment type="similarity">
    <text evidence="2">Belongs to the TMEM214 family.</text>
</comment>
<dbReference type="PANTHER" id="PTHR13448">
    <property type="entry name" value="TRANSMEMBRANE PROTEIN 214"/>
    <property type="match status" value="1"/>
</dbReference>
<evidence type="ECO:0000256" key="8">
    <source>
        <dbReference type="ARBA" id="ARBA00023136"/>
    </source>
</evidence>
<dbReference type="EMBL" id="CADEAL010004313">
    <property type="protein sequence ID" value="CAB1456815.1"/>
    <property type="molecule type" value="Genomic_DNA"/>
</dbReference>
<evidence type="ECO:0000256" key="5">
    <source>
        <dbReference type="ARBA" id="ARBA00022703"/>
    </source>
</evidence>
<dbReference type="GO" id="GO:0005794">
    <property type="term" value="C:Golgi apparatus"/>
    <property type="evidence" value="ECO:0007669"/>
    <property type="project" value="TreeGrafter"/>
</dbReference>
<comment type="caution">
    <text evidence="13">The sequence shown here is derived from an EMBL/GenBank/DDBJ whole genome shotgun (WGS) entry which is preliminary data.</text>
</comment>
<evidence type="ECO:0000256" key="11">
    <source>
        <dbReference type="SAM" id="MobiDB-lite"/>
    </source>
</evidence>
<sequence length="468" mass="53113">MGKKQNKGQVPPAAEPQNKKPSTSKPPKKSNSSNTVAPPTHKDLEEALKALDVRDLKQRLAHSQTLFPDNPSFWVEALAEYLHLNLTAPETEPTHCSCAHDYPYCLTGQELRDVIEGLIRGCRDVLPRCFDHCVYAMLTGLDRLSGKGRRRTTSWLQSLHPGNFKGPTHNSHPTSARVWLGIMLPVLGVKSLSAYVIAYLDLLLLHHPDLTMGFDIIGPKEFFLLLYFAFMPEIALSSSLQGQLRRLLLLNHLLKSWKVLPPKLRKNLEETIQSFRVTIEEMSDTIETPELHECIKLCQNLQVKMRGRGLPWSKLLMVLLVKYLAGFMAYVVISHGSFTDSSTARYLHNSGVTAVSQQAWGKITVYSKHGFSFFFSWVETNTLYYYSESVRVLRPLVTQAMEKSKAASVFISYHTILWEREKMPLVIEWVCTNTLDSVFQVLAYVRELLRPLYLNDILPALAFLGLDL</sequence>
<dbReference type="Pfam" id="PF10151">
    <property type="entry name" value="TMEM214"/>
    <property type="match status" value="2"/>
</dbReference>
<dbReference type="Proteomes" id="UP001153269">
    <property type="component" value="Unassembled WGS sequence"/>
</dbReference>
<feature type="transmembrane region" description="Helical" evidence="12">
    <location>
        <begin position="222"/>
        <end position="240"/>
    </location>
</feature>
<dbReference type="PANTHER" id="PTHR13448:SF0">
    <property type="entry name" value="TRANSMEMBRANE PROTEIN 214"/>
    <property type="match status" value="1"/>
</dbReference>
<name>A0A9N7VWB5_PLEPL</name>
<keyword evidence="4 12" id="KW-0812">Transmembrane</keyword>
<accession>A0A9N7VWB5</accession>
<evidence type="ECO:0000313" key="14">
    <source>
        <dbReference type="Proteomes" id="UP001153269"/>
    </source>
</evidence>
<evidence type="ECO:0000256" key="1">
    <source>
        <dbReference type="ARBA" id="ARBA00004477"/>
    </source>
</evidence>
<evidence type="ECO:0000256" key="2">
    <source>
        <dbReference type="ARBA" id="ARBA00007984"/>
    </source>
</evidence>